<dbReference type="InterPro" id="IPR050515">
    <property type="entry name" value="Beta-lactam/transpept"/>
</dbReference>
<feature type="domain" description="Penicillin-binding protein dimerisation" evidence="6">
    <location>
        <begin position="58"/>
        <end position="196"/>
    </location>
</feature>
<evidence type="ECO:0000259" key="5">
    <source>
        <dbReference type="Pfam" id="PF00905"/>
    </source>
</evidence>
<dbReference type="RefSeq" id="WP_076691036.1">
    <property type="nucleotide sequence ID" value="NZ_CP018762.1"/>
</dbReference>
<dbReference type="GO" id="GO:0008658">
    <property type="term" value="F:penicillin binding"/>
    <property type="evidence" value="ECO:0007669"/>
    <property type="project" value="InterPro"/>
</dbReference>
<dbReference type="Pfam" id="PF00905">
    <property type="entry name" value="Transpeptidase"/>
    <property type="match status" value="1"/>
</dbReference>
<dbReference type="Gene3D" id="3.90.1310.10">
    <property type="entry name" value="Penicillin-binding protein 2a (Domain 2)"/>
    <property type="match status" value="1"/>
</dbReference>
<dbReference type="SUPFAM" id="SSF56519">
    <property type="entry name" value="Penicillin binding protein dimerisation domain"/>
    <property type="match status" value="1"/>
</dbReference>
<dbReference type="EMBL" id="CP018762">
    <property type="protein sequence ID" value="APZ34715.1"/>
    <property type="molecule type" value="Genomic_DNA"/>
</dbReference>
<name>A0A1P8U9G8_9MICO</name>
<dbReference type="OrthoDB" id="9789078at2"/>
<proteinExistence type="inferred from homology"/>
<evidence type="ECO:0000256" key="3">
    <source>
        <dbReference type="ARBA" id="ARBA00023136"/>
    </source>
</evidence>
<evidence type="ECO:0000256" key="4">
    <source>
        <dbReference type="SAM" id="MobiDB-lite"/>
    </source>
</evidence>
<dbReference type="KEGG" id="maur:BOH66_11035"/>
<evidence type="ECO:0000313" key="8">
    <source>
        <dbReference type="Proteomes" id="UP000187185"/>
    </source>
</evidence>
<dbReference type="Pfam" id="PF03717">
    <property type="entry name" value="PBP_dimer"/>
    <property type="match status" value="1"/>
</dbReference>
<dbReference type="SUPFAM" id="SSF56601">
    <property type="entry name" value="beta-lactamase/transpeptidase-like"/>
    <property type="match status" value="1"/>
</dbReference>
<gene>
    <name evidence="7" type="ORF">BOH66_11035</name>
</gene>
<dbReference type="InterPro" id="IPR005311">
    <property type="entry name" value="PBP_dimer"/>
</dbReference>
<dbReference type="InterPro" id="IPR036138">
    <property type="entry name" value="PBP_dimer_sf"/>
</dbReference>
<dbReference type="PANTHER" id="PTHR30627:SF1">
    <property type="entry name" value="PEPTIDOGLYCAN D,D-TRANSPEPTIDASE FTSI"/>
    <property type="match status" value="1"/>
</dbReference>
<evidence type="ECO:0000256" key="1">
    <source>
        <dbReference type="ARBA" id="ARBA00004370"/>
    </source>
</evidence>
<evidence type="ECO:0000259" key="6">
    <source>
        <dbReference type="Pfam" id="PF03717"/>
    </source>
</evidence>
<evidence type="ECO:0000256" key="2">
    <source>
        <dbReference type="ARBA" id="ARBA00007171"/>
    </source>
</evidence>
<dbReference type="InterPro" id="IPR012338">
    <property type="entry name" value="Beta-lactam/transpept-like"/>
</dbReference>
<organism evidence="7 8">
    <name type="scientific">Microbacterium aurum</name>
    <dbReference type="NCBI Taxonomy" id="36805"/>
    <lineage>
        <taxon>Bacteria</taxon>
        <taxon>Bacillati</taxon>
        <taxon>Actinomycetota</taxon>
        <taxon>Actinomycetes</taxon>
        <taxon>Micrococcales</taxon>
        <taxon>Microbacteriaceae</taxon>
        <taxon>Microbacterium</taxon>
    </lineage>
</organism>
<keyword evidence="7" id="KW-0131">Cell cycle</keyword>
<feature type="domain" description="Penicillin-binding protein transpeptidase" evidence="5">
    <location>
        <begin position="273"/>
        <end position="581"/>
    </location>
</feature>
<keyword evidence="7" id="KW-0132">Cell division</keyword>
<feature type="region of interest" description="Disordered" evidence="4">
    <location>
        <begin position="290"/>
        <end position="309"/>
    </location>
</feature>
<dbReference type="Gene3D" id="3.40.710.10">
    <property type="entry name" value="DD-peptidase/beta-lactamase superfamily"/>
    <property type="match status" value="1"/>
</dbReference>
<dbReference type="GO" id="GO:0005886">
    <property type="term" value="C:plasma membrane"/>
    <property type="evidence" value="ECO:0007669"/>
    <property type="project" value="TreeGrafter"/>
</dbReference>
<comment type="similarity">
    <text evidence="2">Belongs to the transpeptidase family.</text>
</comment>
<dbReference type="STRING" id="36805.BOH66_11035"/>
<dbReference type="Proteomes" id="UP000187185">
    <property type="component" value="Chromosome"/>
</dbReference>
<dbReference type="AlphaFoldDB" id="A0A1P8U9G8"/>
<sequence length="604" mass="64099">MTTRATRSPRRRTVVALAVVLAVLAAFVVRLVDIQVVNANDHINDSQSFATGAKQPLYGARGEIVDTDGTVLASSTLRYDVQIDPSLAVKGIAKKDDDGRAVKDDKGETVMVPWTELAADIAGVTGQSAADVEKIVADALAADADSQYAVVKKSVSTEEYRTLAGLKLPFLSFPPHPSRIYPDGAVAGNLIGFVGSDGTPLEGLEGLQNSCLAAEDGSLTYQRGADGVIIPGTEVEKPAVDGGTLKLTIDSDLQWFMQQLISEETARYQADWGGIIVMEAKTGKIRALAETNSVDPNDPGASSPDDRGSRLLRVAYEPGSTFKPVTAATAIEQAGLTPTSTVVTPDRIEFPNGAVINDSESHPTENLTLTGGLVQSSNVAMSQFGTTVAPEVRQDYLQRFGVGGGDALDWSGAPRTGFSADAKDWDNQTYYTTTFGQAFTVTPTQVTSVFQTIANGGVRMPAQLVESCTKADGTVVTPDLPDPVQVIKPETAAEVSQMLENVYAQGTLAADINIPGYRLGVKTGTAQVPDGHGGYKDNLYMTSLAGYAPAEDPQYVVLTLFNEPKTNTMSSANRSVFKKAMTQVLTHYRVMPSNQPTPLLPVTQ</sequence>
<dbReference type="InterPro" id="IPR001460">
    <property type="entry name" value="PCN-bd_Tpept"/>
</dbReference>
<keyword evidence="3" id="KW-0472">Membrane</keyword>
<protein>
    <submittedName>
        <fullName evidence="7">Cell division protein FtsI</fullName>
    </submittedName>
</protein>
<comment type="subcellular location">
    <subcellularLocation>
        <location evidence="1">Membrane</location>
    </subcellularLocation>
</comment>
<dbReference type="GO" id="GO:0051301">
    <property type="term" value="P:cell division"/>
    <property type="evidence" value="ECO:0007669"/>
    <property type="project" value="UniProtKB-KW"/>
</dbReference>
<reference evidence="7 8" key="1">
    <citation type="submission" date="2016-12" db="EMBL/GenBank/DDBJ databases">
        <title>Complete genome sequence of Microbacterium aurum KACC 15219.</title>
        <authorList>
            <person name="Jung Y."/>
            <person name="Shin J.-H."/>
            <person name="Lee Y.-J."/>
            <person name="Yi H."/>
            <person name="Bahn Y.-S."/>
            <person name="Kim J.F."/>
            <person name="Lee D.-W."/>
        </authorList>
    </citation>
    <scope>NUCLEOTIDE SEQUENCE [LARGE SCALE GENOMIC DNA]</scope>
    <source>
        <strain evidence="7 8">KACC 15219</strain>
    </source>
</reference>
<keyword evidence="8" id="KW-1185">Reference proteome</keyword>
<evidence type="ECO:0000313" key="7">
    <source>
        <dbReference type="EMBL" id="APZ34715.1"/>
    </source>
</evidence>
<dbReference type="PANTHER" id="PTHR30627">
    <property type="entry name" value="PEPTIDOGLYCAN D,D-TRANSPEPTIDASE"/>
    <property type="match status" value="1"/>
</dbReference>
<accession>A0A1P8U9G8</accession>
<dbReference type="Gene3D" id="3.30.450.330">
    <property type="match status" value="1"/>
</dbReference>
<dbReference type="GO" id="GO:0071555">
    <property type="term" value="P:cell wall organization"/>
    <property type="evidence" value="ECO:0007669"/>
    <property type="project" value="TreeGrafter"/>
</dbReference>